<feature type="transmembrane region" description="Helical" evidence="1">
    <location>
        <begin position="6"/>
        <end position="28"/>
    </location>
</feature>
<dbReference type="Proteomes" id="UP000267844">
    <property type="component" value="Unassembled WGS sequence"/>
</dbReference>
<reference evidence="2 3" key="1">
    <citation type="submission" date="2018-10" db="EMBL/GenBank/DDBJ databases">
        <title>Transmission dynamics of multidrug resistant bacteria on intensive care unit surfaces.</title>
        <authorList>
            <person name="D'Souza A.W."/>
            <person name="Potter R.F."/>
            <person name="Wallace M."/>
            <person name="Shupe A."/>
            <person name="Patel S."/>
            <person name="Sun S."/>
            <person name="Gul D."/>
            <person name="Kwon J.H."/>
            <person name="Andleeb S."/>
            <person name="Burnham C.-A.D."/>
            <person name="Dantas G."/>
        </authorList>
    </citation>
    <scope>NUCLEOTIDE SEQUENCE [LARGE SCALE GENOMIC DNA]</scope>
    <source>
        <strain evidence="2 3">WF_348</strain>
    </source>
</reference>
<name>A0A3R8SN04_9FLAO</name>
<proteinExistence type="predicted"/>
<accession>A0A3R8SN04</accession>
<keyword evidence="1" id="KW-0812">Transmembrane</keyword>
<keyword evidence="1" id="KW-0472">Membrane</keyword>
<dbReference type="EMBL" id="RHPO01000005">
    <property type="protein sequence ID" value="RRT93204.1"/>
    <property type="molecule type" value="Genomic_DNA"/>
</dbReference>
<dbReference type="RefSeq" id="WP_125349284.1">
    <property type="nucleotide sequence ID" value="NZ_RHPN01000005.1"/>
</dbReference>
<comment type="caution">
    <text evidence="2">The sequence shown here is derived from an EMBL/GenBank/DDBJ whole genome shotgun (WGS) entry which is preliminary data.</text>
</comment>
<sequence length="66" mass="7726">MNVYFGIIILFILVTSIVFLIIIGYIIYGVVKKYFNKKTANYSIIFYVLAIVYISINLFYKDELSL</sequence>
<evidence type="ECO:0000256" key="1">
    <source>
        <dbReference type="SAM" id="Phobius"/>
    </source>
</evidence>
<evidence type="ECO:0000313" key="2">
    <source>
        <dbReference type="EMBL" id="RRT93204.1"/>
    </source>
</evidence>
<keyword evidence="1" id="KW-1133">Transmembrane helix</keyword>
<feature type="transmembrane region" description="Helical" evidence="1">
    <location>
        <begin position="40"/>
        <end position="60"/>
    </location>
</feature>
<dbReference type="AlphaFoldDB" id="A0A3R8SN04"/>
<organism evidence="2 3">
    <name type="scientific">Empedobacter falsenii</name>
    <dbReference type="NCBI Taxonomy" id="343874"/>
    <lineage>
        <taxon>Bacteria</taxon>
        <taxon>Pseudomonadati</taxon>
        <taxon>Bacteroidota</taxon>
        <taxon>Flavobacteriia</taxon>
        <taxon>Flavobacteriales</taxon>
        <taxon>Weeksellaceae</taxon>
        <taxon>Empedobacter</taxon>
    </lineage>
</organism>
<evidence type="ECO:0000313" key="3">
    <source>
        <dbReference type="Proteomes" id="UP000267844"/>
    </source>
</evidence>
<protein>
    <submittedName>
        <fullName evidence="2">Uncharacterized protein</fullName>
    </submittedName>
</protein>
<gene>
    <name evidence="2" type="ORF">EGI89_04300</name>
</gene>